<keyword evidence="3" id="KW-1185">Reference proteome</keyword>
<name>A0ABR0T138_9HYPO</name>
<feature type="region of interest" description="Disordered" evidence="1">
    <location>
        <begin position="1"/>
        <end position="20"/>
    </location>
</feature>
<evidence type="ECO:0000313" key="3">
    <source>
        <dbReference type="Proteomes" id="UP001338125"/>
    </source>
</evidence>
<reference evidence="2 3" key="1">
    <citation type="submission" date="2024-01" db="EMBL/GenBank/DDBJ databases">
        <title>Complete genome of Cladobotryum mycophilum ATHUM6906.</title>
        <authorList>
            <person name="Christinaki A.C."/>
            <person name="Myridakis A.I."/>
            <person name="Kouvelis V.N."/>
        </authorList>
    </citation>
    <scope>NUCLEOTIDE SEQUENCE [LARGE SCALE GENOMIC DNA]</scope>
    <source>
        <strain evidence="2 3">ATHUM6906</strain>
    </source>
</reference>
<feature type="compositionally biased region" description="Basic residues" evidence="1">
    <location>
        <begin position="305"/>
        <end position="326"/>
    </location>
</feature>
<evidence type="ECO:0000256" key="1">
    <source>
        <dbReference type="SAM" id="MobiDB-lite"/>
    </source>
</evidence>
<dbReference type="Proteomes" id="UP001338125">
    <property type="component" value="Unassembled WGS sequence"/>
</dbReference>
<proteinExistence type="predicted"/>
<feature type="region of interest" description="Disordered" evidence="1">
    <location>
        <begin position="284"/>
        <end position="326"/>
    </location>
</feature>
<dbReference type="EMBL" id="JAVFKD010000001">
    <property type="protein sequence ID" value="KAK5998077.1"/>
    <property type="molecule type" value="Genomic_DNA"/>
</dbReference>
<sequence length="326" mass="39441">MPPFSRHKVEKRGRPKSRDFPPWFHRVLEISRERKVVKEDYDQDMSDLEEEERGDPIRGYIWEKKAPILKRLPESCTDEDVKQFPKFNRQREKWKEELKRRTWIMKHEAPDMIEFDRARQVVVNAAYEELKQVRKRRIPPRIKFPAGKKFDLFSAEHMEESYHQDLEVVAPTRYVEFYSHPHDEKNKTYQCSNPSSCREEVRGQVYIDTRDPIYFKPFLPPARPDGDIVEVRKENGRGSVMGFRFISSDYLQIEMRAKDCFWGNFRPRRLNALRGRVYQTECTLRRASRKRSKRRRMKEQAQGGSHKRNRHRGKHGSKHWHRKNRD</sequence>
<evidence type="ECO:0000313" key="2">
    <source>
        <dbReference type="EMBL" id="KAK5998077.1"/>
    </source>
</evidence>
<comment type="caution">
    <text evidence="2">The sequence shown here is derived from an EMBL/GenBank/DDBJ whole genome shotgun (WGS) entry which is preliminary data.</text>
</comment>
<gene>
    <name evidence="2" type="ORF">PT974_00449</name>
</gene>
<organism evidence="2 3">
    <name type="scientific">Cladobotryum mycophilum</name>
    <dbReference type="NCBI Taxonomy" id="491253"/>
    <lineage>
        <taxon>Eukaryota</taxon>
        <taxon>Fungi</taxon>
        <taxon>Dikarya</taxon>
        <taxon>Ascomycota</taxon>
        <taxon>Pezizomycotina</taxon>
        <taxon>Sordariomycetes</taxon>
        <taxon>Hypocreomycetidae</taxon>
        <taxon>Hypocreales</taxon>
        <taxon>Hypocreaceae</taxon>
        <taxon>Cladobotryum</taxon>
    </lineage>
</organism>
<protein>
    <submittedName>
        <fullName evidence="2">Uncharacterized protein</fullName>
    </submittedName>
</protein>
<accession>A0ABR0T138</accession>
<feature type="compositionally biased region" description="Basic residues" evidence="1">
    <location>
        <begin position="1"/>
        <end position="15"/>
    </location>
</feature>
<feature type="compositionally biased region" description="Basic residues" evidence="1">
    <location>
        <begin position="286"/>
        <end position="297"/>
    </location>
</feature>